<proteinExistence type="predicted"/>
<keyword evidence="1" id="KW-0805">Transcription regulation</keyword>
<dbReference type="GO" id="GO:0003677">
    <property type="term" value="F:DNA binding"/>
    <property type="evidence" value="ECO:0007669"/>
    <property type="project" value="UniProtKB-KW"/>
</dbReference>
<evidence type="ECO:0000259" key="4">
    <source>
        <dbReference type="PROSITE" id="PS50042"/>
    </source>
</evidence>
<feature type="domain" description="Cyclic nucleotide-binding" evidence="4">
    <location>
        <begin position="31"/>
        <end position="115"/>
    </location>
</feature>
<dbReference type="GO" id="GO:0003700">
    <property type="term" value="F:DNA-binding transcription factor activity"/>
    <property type="evidence" value="ECO:0007669"/>
    <property type="project" value="TreeGrafter"/>
</dbReference>
<dbReference type="Gene3D" id="2.60.120.10">
    <property type="entry name" value="Jelly Rolls"/>
    <property type="match status" value="1"/>
</dbReference>
<dbReference type="InterPro" id="IPR018490">
    <property type="entry name" value="cNMP-bd_dom_sf"/>
</dbReference>
<accession>A0A1E5Q2Z4</accession>
<dbReference type="SUPFAM" id="SSF51206">
    <property type="entry name" value="cAMP-binding domain-like"/>
    <property type="match status" value="1"/>
</dbReference>
<gene>
    <name evidence="5" type="ORF">BEN30_17310</name>
</gene>
<comment type="caution">
    <text evidence="5">The sequence shown here is derived from an EMBL/GenBank/DDBJ whole genome shotgun (WGS) entry which is preliminary data.</text>
</comment>
<dbReference type="PROSITE" id="PS50042">
    <property type="entry name" value="CNMP_BINDING_3"/>
    <property type="match status" value="1"/>
</dbReference>
<dbReference type="PANTHER" id="PTHR24567">
    <property type="entry name" value="CRP FAMILY TRANSCRIPTIONAL REGULATORY PROTEIN"/>
    <property type="match status" value="1"/>
</dbReference>
<dbReference type="Pfam" id="PF00027">
    <property type="entry name" value="cNMP_binding"/>
    <property type="match status" value="1"/>
</dbReference>
<dbReference type="InterPro" id="IPR014710">
    <property type="entry name" value="RmlC-like_jellyroll"/>
</dbReference>
<dbReference type="InterPro" id="IPR036390">
    <property type="entry name" value="WH_DNA-bd_sf"/>
</dbReference>
<organism evidence="5 6">
    <name type="scientific">Magnetovibrio blakemorei</name>
    <dbReference type="NCBI Taxonomy" id="28181"/>
    <lineage>
        <taxon>Bacteria</taxon>
        <taxon>Pseudomonadati</taxon>
        <taxon>Pseudomonadota</taxon>
        <taxon>Alphaproteobacteria</taxon>
        <taxon>Rhodospirillales</taxon>
        <taxon>Magnetovibrionaceae</taxon>
        <taxon>Magnetovibrio</taxon>
    </lineage>
</organism>
<dbReference type="Pfam" id="PF13545">
    <property type="entry name" value="HTH_Crp_2"/>
    <property type="match status" value="1"/>
</dbReference>
<dbReference type="CDD" id="cd00038">
    <property type="entry name" value="CAP_ED"/>
    <property type="match status" value="1"/>
</dbReference>
<dbReference type="SUPFAM" id="SSF46785">
    <property type="entry name" value="Winged helix' DNA-binding domain"/>
    <property type="match status" value="1"/>
</dbReference>
<keyword evidence="2" id="KW-0238">DNA-binding</keyword>
<dbReference type="InterPro" id="IPR000595">
    <property type="entry name" value="cNMP-bd_dom"/>
</dbReference>
<evidence type="ECO:0000313" key="5">
    <source>
        <dbReference type="EMBL" id="OEJ63795.1"/>
    </source>
</evidence>
<sequence length="224" mass="24702">MVTKRPESSTTKQAFGLKLVLNAVGDGRRNVHYKNKDLIYRQGDAADAVYYIEKGGVQISVVSGQGKHGIIGVLGAGAFFGEGCLSGQSLNLSSVSANKPTTVIIISKVAMQRMLHDQPEFSEIFMSFLLSHNSQIVSDLVELLFNSSEKRLARVLLLLASFDKHGMISVVVPKVSQDDLASRVGTTRTRINFFMNKFRTLGLIEYDNDTMKVHPELMNVIVHD</sequence>
<dbReference type="InterPro" id="IPR050397">
    <property type="entry name" value="Env_Response_Regulators"/>
</dbReference>
<dbReference type="GO" id="GO:0005829">
    <property type="term" value="C:cytosol"/>
    <property type="evidence" value="ECO:0007669"/>
    <property type="project" value="TreeGrafter"/>
</dbReference>
<evidence type="ECO:0000256" key="3">
    <source>
        <dbReference type="ARBA" id="ARBA00023163"/>
    </source>
</evidence>
<reference evidence="6" key="1">
    <citation type="submission" date="2016-07" db="EMBL/GenBank/DDBJ databases">
        <authorList>
            <person name="Florea S."/>
            <person name="Webb J.S."/>
            <person name="Jaromczyk J."/>
            <person name="Schardl C.L."/>
        </authorList>
    </citation>
    <scope>NUCLEOTIDE SEQUENCE [LARGE SCALE GENOMIC DNA]</scope>
    <source>
        <strain evidence="6">MV-1</strain>
    </source>
</reference>
<dbReference type="STRING" id="28181.BEN30_17310"/>
<protein>
    <submittedName>
        <fullName evidence="5">Crp/Fnr family transcriptional regulator</fullName>
    </submittedName>
</protein>
<dbReference type="AlphaFoldDB" id="A0A1E5Q2Z4"/>
<dbReference type="InterPro" id="IPR012318">
    <property type="entry name" value="HTH_CRP"/>
</dbReference>
<evidence type="ECO:0000256" key="2">
    <source>
        <dbReference type="ARBA" id="ARBA00023125"/>
    </source>
</evidence>
<dbReference type="EMBL" id="MCGG01000084">
    <property type="protein sequence ID" value="OEJ63795.1"/>
    <property type="molecule type" value="Genomic_DNA"/>
</dbReference>
<name>A0A1E5Q2Z4_9PROT</name>
<keyword evidence="6" id="KW-1185">Reference proteome</keyword>
<dbReference type="RefSeq" id="WP_069959546.1">
    <property type="nucleotide sequence ID" value="NZ_MCGG01000084.1"/>
</dbReference>
<dbReference type="PANTHER" id="PTHR24567:SF68">
    <property type="entry name" value="DNA-BINDING TRANSCRIPTIONAL DUAL REGULATOR CRP"/>
    <property type="match status" value="1"/>
</dbReference>
<evidence type="ECO:0000313" key="6">
    <source>
        <dbReference type="Proteomes" id="UP000095347"/>
    </source>
</evidence>
<keyword evidence="3" id="KW-0804">Transcription</keyword>
<dbReference type="SMART" id="SM00100">
    <property type="entry name" value="cNMP"/>
    <property type="match status" value="1"/>
</dbReference>
<evidence type="ECO:0000256" key="1">
    <source>
        <dbReference type="ARBA" id="ARBA00023015"/>
    </source>
</evidence>
<dbReference type="Proteomes" id="UP000095347">
    <property type="component" value="Unassembled WGS sequence"/>
</dbReference>
<dbReference type="OrthoDB" id="3525895at2"/>